<dbReference type="GO" id="GO:0000271">
    <property type="term" value="P:polysaccharide biosynthetic process"/>
    <property type="evidence" value="ECO:0007669"/>
    <property type="project" value="InterPro"/>
</dbReference>
<dbReference type="RefSeq" id="WP_017574174.1">
    <property type="nucleotide sequence ID" value="NZ_BMXL01000003.1"/>
</dbReference>
<evidence type="ECO:0000256" key="4">
    <source>
        <dbReference type="ARBA" id="ARBA00022989"/>
    </source>
</evidence>
<evidence type="ECO:0000256" key="2">
    <source>
        <dbReference type="ARBA" id="ARBA00009399"/>
    </source>
</evidence>
<feature type="transmembrane region" description="Helical" evidence="7">
    <location>
        <begin position="21"/>
        <end position="42"/>
    </location>
</feature>
<comment type="subcellular location">
    <subcellularLocation>
        <location evidence="1">Membrane</location>
        <topology evidence="1">Multi-pass membrane protein</topology>
    </subcellularLocation>
</comment>
<feature type="domain" description="GtrA/DPMS transmembrane" evidence="8">
    <location>
        <begin position="20"/>
        <end position="141"/>
    </location>
</feature>
<evidence type="ECO:0000313" key="9">
    <source>
        <dbReference type="EMBL" id="GHD18788.1"/>
    </source>
</evidence>
<dbReference type="PANTHER" id="PTHR38459">
    <property type="entry name" value="PROPHAGE BACTOPRENOL-LINKED GLUCOSE TRANSLOCASE HOMOLOG"/>
    <property type="match status" value="1"/>
</dbReference>
<evidence type="ECO:0000256" key="1">
    <source>
        <dbReference type="ARBA" id="ARBA00004141"/>
    </source>
</evidence>
<evidence type="ECO:0000259" key="8">
    <source>
        <dbReference type="Pfam" id="PF04138"/>
    </source>
</evidence>
<feature type="transmembrane region" description="Helical" evidence="7">
    <location>
        <begin position="114"/>
        <end position="134"/>
    </location>
</feature>
<evidence type="ECO:0000256" key="3">
    <source>
        <dbReference type="ARBA" id="ARBA00022692"/>
    </source>
</evidence>
<comment type="similarity">
    <text evidence="2">Belongs to the GtrA family.</text>
</comment>
<reference evidence="9 10" key="1">
    <citation type="journal article" date="2014" name="Int. J. Syst. Evol. Microbiol.">
        <title>Complete genome sequence of Corynebacterium casei LMG S-19264T (=DSM 44701T), isolated from a smear-ripened cheese.</title>
        <authorList>
            <consortium name="US DOE Joint Genome Institute (JGI-PGF)"/>
            <person name="Walter F."/>
            <person name="Albersmeier A."/>
            <person name="Kalinowski J."/>
            <person name="Ruckert C."/>
        </authorList>
    </citation>
    <scope>NUCLEOTIDE SEQUENCE [LARGE SCALE GENOMIC DNA]</scope>
    <source>
        <strain evidence="9 10">KCTC 19473</strain>
    </source>
</reference>
<dbReference type="Proteomes" id="UP000654947">
    <property type="component" value="Unassembled WGS sequence"/>
</dbReference>
<evidence type="ECO:0000256" key="6">
    <source>
        <dbReference type="SAM" id="MobiDB-lite"/>
    </source>
</evidence>
<comment type="caution">
    <text evidence="9">The sequence shown here is derived from an EMBL/GenBank/DDBJ whole genome shotgun (WGS) entry which is preliminary data.</text>
</comment>
<dbReference type="InterPro" id="IPR007267">
    <property type="entry name" value="GtrA_DPMS_TM"/>
</dbReference>
<organism evidence="9 10">
    <name type="scientific">Nocardiopsis kunsanensis</name>
    <dbReference type="NCBI Taxonomy" id="141693"/>
    <lineage>
        <taxon>Bacteria</taxon>
        <taxon>Bacillati</taxon>
        <taxon>Actinomycetota</taxon>
        <taxon>Actinomycetes</taxon>
        <taxon>Streptosporangiales</taxon>
        <taxon>Nocardiopsidaceae</taxon>
        <taxon>Nocardiopsis</taxon>
    </lineage>
</organism>
<dbReference type="Pfam" id="PF04138">
    <property type="entry name" value="GtrA_DPMS_TM"/>
    <property type="match status" value="1"/>
</dbReference>
<dbReference type="GO" id="GO:0005886">
    <property type="term" value="C:plasma membrane"/>
    <property type="evidence" value="ECO:0007669"/>
    <property type="project" value="TreeGrafter"/>
</dbReference>
<feature type="transmembrane region" description="Helical" evidence="7">
    <location>
        <begin position="48"/>
        <end position="72"/>
    </location>
</feature>
<dbReference type="EMBL" id="BMXL01000003">
    <property type="protein sequence ID" value="GHD18788.1"/>
    <property type="molecule type" value="Genomic_DNA"/>
</dbReference>
<evidence type="ECO:0000313" key="10">
    <source>
        <dbReference type="Proteomes" id="UP000654947"/>
    </source>
</evidence>
<evidence type="ECO:0000256" key="7">
    <source>
        <dbReference type="SAM" id="Phobius"/>
    </source>
</evidence>
<dbReference type="PANTHER" id="PTHR38459:SF1">
    <property type="entry name" value="PROPHAGE BACTOPRENOL-LINKED GLUCOSE TRANSLOCASE HOMOLOG"/>
    <property type="match status" value="1"/>
</dbReference>
<accession>A0A919CFZ1</accession>
<keyword evidence="5 7" id="KW-0472">Membrane</keyword>
<keyword evidence="3 7" id="KW-0812">Transmembrane</keyword>
<keyword evidence="4 7" id="KW-1133">Transmembrane helix</keyword>
<protein>
    <recommendedName>
        <fullName evidence="8">GtrA/DPMS transmembrane domain-containing protein</fullName>
    </recommendedName>
</protein>
<dbReference type="AlphaFoldDB" id="A0A919CFZ1"/>
<evidence type="ECO:0000256" key="5">
    <source>
        <dbReference type="ARBA" id="ARBA00023136"/>
    </source>
</evidence>
<feature type="transmembrane region" description="Helical" evidence="7">
    <location>
        <begin position="84"/>
        <end position="108"/>
    </location>
</feature>
<feature type="region of interest" description="Disordered" evidence="6">
    <location>
        <begin position="145"/>
        <end position="165"/>
    </location>
</feature>
<sequence>MRHFLENRPGLAKLAGEVARFGSVGALAYVVQLGVTNLLWALTGLPVMAGQVVGTVCAIAVAFVGNRFWTFASRARTGYGRETVLFLVMNGVGMLIQLGCQAFSLYVLGLDGPLAQNLAGNVVGVGLGTLFRFFSYRTWVFPEQHAPEDVPDPDGTGDGTARRSA</sequence>
<dbReference type="InterPro" id="IPR051401">
    <property type="entry name" value="GtrA_CellWall_Glycosyl"/>
</dbReference>
<proteinExistence type="inferred from homology"/>
<name>A0A919CFZ1_9ACTN</name>
<gene>
    <name evidence="9" type="ORF">GCM10007147_09340</name>
</gene>
<keyword evidence="10" id="KW-1185">Reference proteome</keyword>